<organism evidence="1 2">
    <name type="scientific">Alteromonas australica</name>
    <dbReference type="NCBI Taxonomy" id="589873"/>
    <lineage>
        <taxon>Bacteria</taxon>
        <taxon>Pseudomonadati</taxon>
        <taxon>Pseudomonadota</taxon>
        <taxon>Gammaproteobacteria</taxon>
        <taxon>Alteromonadales</taxon>
        <taxon>Alteromonadaceae</taxon>
        <taxon>Alteromonas/Salinimonas group</taxon>
        <taxon>Alteromonas</taxon>
    </lineage>
</organism>
<reference evidence="1 2" key="1">
    <citation type="journal article" date="2018" name="Nat. Biotechnol.">
        <title>A standardized bacterial taxonomy based on genome phylogeny substantially revises the tree of life.</title>
        <authorList>
            <person name="Parks D.H."/>
            <person name="Chuvochina M."/>
            <person name="Waite D.W."/>
            <person name="Rinke C."/>
            <person name="Skarshewski A."/>
            <person name="Chaumeil P.A."/>
            <person name="Hugenholtz P."/>
        </authorList>
    </citation>
    <scope>NUCLEOTIDE SEQUENCE [LARGE SCALE GENOMIC DNA]</scope>
    <source>
        <strain evidence="1">UBA11978</strain>
    </source>
</reference>
<protein>
    <submittedName>
        <fullName evidence="1">Uncharacterized protein</fullName>
    </submittedName>
</protein>
<dbReference type="AlphaFoldDB" id="A0A350P6L2"/>
<evidence type="ECO:0000313" key="1">
    <source>
        <dbReference type="EMBL" id="HAW76929.1"/>
    </source>
</evidence>
<dbReference type="EMBL" id="DNAN01000509">
    <property type="protein sequence ID" value="HAW76929.1"/>
    <property type="molecule type" value="Genomic_DNA"/>
</dbReference>
<evidence type="ECO:0000313" key="2">
    <source>
        <dbReference type="Proteomes" id="UP000263517"/>
    </source>
</evidence>
<comment type="caution">
    <text evidence="1">The sequence shown here is derived from an EMBL/GenBank/DDBJ whole genome shotgun (WGS) entry which is preliminary data.</text>
</comment>
<name>A0A350P6L2_9ALTE</name>
<sequence length="346" mass="39181">MIVDVPLEFYKYFAENPERAALEYLSIPAGATNPFFRNTEAVEEALHKGMSVPQIIDEDTYMITEDGVCHDDAARYMHIDLAINRDGVGISMCRAVGYEPKMMRVMGEEEYSEIEVPIIAFDFVARLKPRVEYGEREMAFDAILALIEELQFRRQYNLADGLITFDRFQSHHMISSVRSLGIPTGLLSVDATTSLLKVDFTRQDMIRKIGVPREPSAAMGALRDALYEHRLILPQMSMADQSRTWLEKEIDESQFDPDKQKVVKIEGGSDDVIQSVAGSVFNCVNNATDMGFMPDVDEVEEDDHFSGRVGMSLEDEYINEDGYIEDDYEPDIEEATDLPLNTMLGH</sequence>
<accession>A0A350P6L2</accession>
<dbReference type="Proteomes" id="UP000263517">
    <property type="component" value="Unassembled WGS sequence"/>
</dbReference>
<proteinExistence type="predicted"/>
<gene>
    <name evidence="1" type="ORF">DCW74_14495</name>
</gene>